<organism evidence="3 4">
    <name type="scientific">Bradyrhizobium sediminis</name>
    <dbReference type="NCBI Taxonomy" id="2840469"/>
    <lineage>
        <taxon>Bacteria</taxon>
        <taxon>Pseudomonadati</taxon>
        <taxon>Pseudomonadota</taxon>
        <taxon>Alphaproteobacteria</taxon>
        <taxon>Hyphomicrobiales</taxon>
        <taxon>Nitrobacteraceae</taxon>
        <taxon>Bradyrhizobium</taxon>
    </lineage>
</organism>
<feature type="region of interest" description="Disordered" evidence="1">
    <location>
        <begin position="27"/>
        <end position="47"/>
    </location>
</feature>
<evidence type="ECO:0000313" key="4">
    <source>
        <dbReference type="Proteomes" id="UP000676951"/>
    </source>
</evidence>
<keyword evidence="2" id="KW-0732">Signal</keyword>
<dbReference type="Proteomes" id="UP000676951">
    <property type="component" value="Chromosome"/>
</dbReference>
<feature type="chain" id="PRO_5037087145" evidence="2">
    <location>
        <begin position="24"/>
        <end position="104"/>
    </location>
</feature>
<evidence type="ECO:0000313" key="3">
    <source>
        <dbReference type="EMBL" id="QWG25513.1"/>
    </source>
</evidence>
<reference evidence="3 4" key="1">
    <citation type="submission" date="2021-06" db="EMBL/GenBank/DDBJ databases">
        <title>Bradyrhizobium sp. S2-11-4 Genome sequencing.</title>
        <authorList>
            <person name="Jin L."/>
        </authorList>
    </citation>
    <scope>NUCLEOTIDE SEQUENCE [LARGE SCALE GENOMIC DNA]</scope>
    <source>
        <strain evidence="3 4">S2-11-4</strain>
    </source>
</reference>
<dbReference type="AlphaFoldDB" id="A0A975RZR9"/>
<proteinExistence type="predicted"/>
<gene>
    <name evidence="3" type="ORF">KMZ93_11875</name>
</gene>
<protein>
    <submittedName>
        <fullName evidence="3">Uncharacterized protein</fullName>
    </submittedName>
</protein>
<sequence length="104" mass="10671">MKRSSILLGAVMLALVAASAASAQQQFIPPGGSQYNPPLPPPPAVPKIEVPVIPKMDAPPAPPRVQGLQRGSFGDRIGKCLDDAAAAGLGPTERAAYSRSCANQ</sequence>
<feature type="signal peptide" evidence="2">
    <location>
        <begin position="1"/>
        <end position="23"/>
    </location>
</feature>
<accession>A0A975RZR9</accession>
<name>A0A975RZR9_9BRAD</name>
<feature type="compositionally biased region" description="Low complexity" evidence="1">
    <location>
        <begin position="27"/>
        <end position="36"/>
    </location>
</feature>
<evidence type="ECO:0000256" key="1">
    <source>
        <dbReference type="SAM" id="MobiDB-lite"/>
    </source>
</evidence>
<keyword evidence="4" id="KW-1185">Reference proteome</keyword>
<dbReference type="EMBL" id="CP076136">
    <property type="protein sequence ID" value="QWG25513.1"/>
    <property type="molecule type" value="Genomic_DNA"/>
</dbReference>
<evidence type="ECO:0000256" key="2">
    <source>
        <dbReference type="SAM" id="SignalP"/>
    </source>
</evidence>